<keyword evidence="4" id="KW-0997">Cell inner membrane</keyword>
<keyword evidence="5 8" id="KW-0812">Transmembrane</keyword>
<evidence type="ECO:0000256" key="9">
    <source>
        <dbReference type="SAM" id="MobiDB-lite"/>
    </source>
</evidence>
<protein>
    <submittedName>
        <fullName evidence="11">Iron ABC transporter permease</fullName>
    </submittedName>
</protein>
<evidence type="ECO:0000256" key="1">
    <source>
        <dbReference type="ARBA" id="ARBA00004429"/>
    </source>
</evidence>
<feature type="transmembrane region" description="Helical" evidence="8">
    <location>
        <begin position="144"/>
        <end position="168"/>
    </location>
</feature>
<dbReference type="PROSITE" id="PS50928">
    <property type="entry name" value="ABC_TM1"/>
    <property type="match status" value="2"/>
</dbReference>
<evidence type="ECO:0000259" key="10">
    <source>
        <dbReference type="PROSITE" id="PS50928"/>
    </source>
</evidence>
<dbReference type="Pfam" id="PF00528">
    <property type="entry name" value="BPD_transp_1"/>
    <property type="match status" value="2"/>
</dbReference>
<feature type="transmembrane region" description="Helical" evidence="8">
    <location>
        <begin position="100"/>
        <end position="124"/>
    </location>
</feature>
<dbReference type="RefSeq" id="WP_227908502.1">
    <property type="nucleotide sequence ID" value="NZ_CP095461.1"/>
</dbReference>
<feature type="transmembrane region" description="Helical" evidence="8">
    <location>
        <begin position="425"/>
        <end position="445"/>
    </location>
</feature>
<dbReference type="GO" id="GO:0055085">
    <property type="term" value="P:transmembrane transport"/>
    <property type="evidence" value="ECO:0007669"/>
    <property type="project" value="InterPro"/>
</dbReference>
<proteinExistence type="inferred from homology"/>
<dbReference type="AlphaFoldDB" id="A0A9X1M2P0"/>
<feature type="transmembrane region" description="Helical" evidence="8">
    <location>
        <begin position="12"/>
        <end position="31"/>
    </location>
</feature>
<dbReference type="InterPro" id="IPR035906">
    <property type="entry name" value="MetI-like_sf"/>
</dbReference>
<dbReference type="Gene3D" id="1.10.3720.10">
    <property type="entry name" value="MetI-like"/>
    <property type="match status" value="2"/>
</dbReference>
<comment type="caution">
    <text evidence="11">The sequence shown here is derived from an EMBL/GenBank/DDBJ whole genome shotgun (WGS) entry which is preliminary data.</text>
</comment>
<organism evidence="11 12">
    <name type="scientific">Arthrobacter gengyunqii</name>
    <dbReference type="NCBI Taxonomy" id="2886940"/>
    <lineage>
        <taxon>Bacteria</taxon>
        <taxon>Bacillati</taxon>
        <taxon>Actinomycetota</taxon>
        <taxon>Actinomycetes</taxon>
        <taxon>Micrococcales</taxon>
        <taxon>Micrococcaceae</taxon>
        <taxon>Arthrobacter</taxon>
    </lineage>
</organism>
<evidence type="ECO:0000256" key="6">
    <source>
        <dbReference type="ARBA" id="ARBA00022989"/>
    </source>
</evidence>
<name>A0A9X1M2P0_9MICC</name>
<dbReference type="GO" id="GO:0005886">
    <property type="term" value="C:plasma membrane"/>
    <property type="evidence" value="ECO:0007669"/>
    <property type="project" value="UniProtKB-SubCell"/>
</dbReference>
<keyword evidence="6 8" id="KW-1133">Transmembrane helix</keyword>
<evidence type="ECO:0000256" key="3">
    <source>
        <dbReference type="ARBA" id="ARBA00022475"/>
    </source>
</evidence>
<dbReference type="PANTHER" id="PTHR43357">
    <property type="entry name" value="INNER MEMBRANE ABC TRANSPORTER PERMEASE PROTEIN YDCV"/>
    <property type="match status" value="1"/>
</dbReference>
<dbReference type="PANTHER" id="PTHR43357:SF4">
    <property type="entry name" value="INNER MEMBRANE ABC TRANSPORTER PERMEASE PROTEIN YDCV"/>
    <property type="match status" value="1"/>
</dbReference>
<keyword evidence="2 8" id="KW-0813">Transport</keyword>
<feature type="transmembrane region" description="Helical" evidence="8">
    <location>
        <begin position="360"/>
        <end position="382"/>
    </location>
</feature>
<keyword evidence="3" id="KW-1003">Cell membrane</keyword>
<reference evidence="11" key="1">
    <citation type="submission" date="2021-10" db="EMBL/GenBank/DDBJ databases">
        <title>Novel species in genus Arthrobacter.</title>
        <authorList>
            <person name="Liu Y."/>
        </authorList>
    </citation>
    <scope>NUCLEOTIDE SEQUENCE</scope>
    <source>
        <strain evidence="11">Zg-Y809</strain>
    </source>
</reference>
<feature type="transmembrane region" description="Helical" evidence="8">
    <location>
        <begin position="298"/>
        <end position="324"/>
    </location>
</feature>
<dbReference type="EMBL" id="JAJFZP010000010">
    <property type="protein sequence ID" value="MCC3270243.1"/>
    <property type="molecule type" value="Genomic_DNA"/>
</dbReference>
<feature type="transmembrane region" description="Helical" evidence="8">
    <location>
        <begin position="394"/>
        <end position="419"/>
    </location>
</feature>
<keyword evidence="7 8" id="KW-0472">Membrane</keyword>
<comment type="similarity">
    <text evidence="8">Belongs to the binding-protein-dependent transport system permease family.</text>
</comment>
<evidence type="ECO:0000256" key="7">
    <source>
        <dbReference type="ARBA" id="ARBA00023136"/>
    </source>
</evidence>
<evidence type="ECO:0000256" key="2">
    <source>
        <dbReference type="ARBA" id="ARBA00022448"/>
    </source>
</evidence>
<sequence>MKTSVKSMWRSPLVVVTSIVLVWFISTFLILPNINLLTETFFPRGEFSGRAVEKLLSSDRAMKSLANSFILAIVLSVTVNAVGIFIVLVTQYFDIVGSRILWLGYATTLIYGGIVLVAGYKFIYGQNGFVTNLLLDWFPDMNPAWFSGFFAVVFVMTFSTTSNHMLFLSSALNKVDYQTIEAARNMGASTLRILWRIVLPMMRPMLFAITILVFLGGLSALTAPQVLGGENFQTISPMILTFSGTSTSRDIAALLALILGLATVVMLAIMSRVERGGTYFSVSKVSAGMKKQKIENPVANVLVHIAAYALFLVYSLPILLIVVFSFTDTASISSATLSLDRFTFDNYITVFTDESAFRPFAVSVIYSAVAAVVVVAGLLFVARMVQKFRNPVTAVAEYLLHIPWILPSTLIALGLIMTFDRPSVFIGGQVLTGTVWVLLAAYIIIKIPFTLRMLKAAFYSISDSLEDASAILGAKSLYTFRRVLLPIVLPTAAAITALNFNSLLDDYDTAVFLYHPLYEPLGIVIKNSTQGENISDAMALTFVYTVLLMIIMGATMYLVYGRSVKTKKRRRAIVLPDAPAQPATQVQPAPAPEGGQLTKL</sequence>
<evidence type="ECO:0000256" key="5">
    <source>
        <dbReference type="ARBA" id="ARBA00022692"/>
    </source>
</evidence>
<feature type="domain" description="ABC transmembrane type-1" evidence="10">
    <location>
        <begin position="65"/>
        <end position="270"/>
    </location>
</feature>
<gene>
    <name evidence="11" type="ORF">LJ751_12895</name>
</gene>
<evidence type="ECO:0000313" key="11">
    <source>
        <dbReference type="EMBL" id="MCC3270243.1"/>
    </source>
</evidence>
<feature type="transmembrane region" description="Helical" evidence="8">
    <location>
        <begin position="537"/>
        <end position="560"/>
    </location>
</feature>
<evidence type="ECO:0000313" key="12">
    <source>
        <dbReference type="Proteomes" id="UP001139264"/>
    </source>
</evidence>
<evidence type="ECO:0000256" key="4">
    <source>
        <dbReference type="ARBA" id="ARBA00022519"/>
    </source>
</evidence>
<feature type="transmembrane region" description="Helical" evidence="8">
    <location>
        <begin position="251"/>
        <end position="270"/>
    </location>
</feature>
<dbReference type="Proteomes" id="UP001139264">
    <property type="component" value="Unassembled WGS sequence"/>
</dbReference>
<comment type="subcellular location">
    <subcellularLocation>
        <location evidence="1">Cell inner membrane</location>
        <topology evidence="1">Multi-pass membrane protein</topology>
    </subcellularLocation>
    <subcellularLocation>
        <location evidence="8">Cell membrane</location>
        <topology evidence="8">Multi-pass membrane protein</topology>
    </subcellularLocation>
</comment>
<feature type="transmembrane region" description="Helical" evidence="8">
    <location>
        <begin position="65"/>
        <end position="88"/>
    </location>
</feature>
<dbReference type="InterPro" id="IPR000515">
    <property type="entry name" value="MetI-like"/>
</dbReference>
<feature type="region of interest" description="Disordered" evidence="9">
    <location>
        <begin position="580"/>
        <end position="600"/>
    </location>
</feature>
<feature type="transmembrane region" description="Helical" evidence="8">
    <location>
        <begin position="205"/>
        <end position="227"/>
    </location>
</feature>
<feature type="domain" description="ABC transmembrane type-1" evidence="10">
    <location>
        <begin position="360"/>
        <end position="553"/>
    </location>
</feature>
<dbReference type="SUPFAM" id="SSF161098">
    <property type="entry name" value="MetI-like"/>
    <property type="match status" value="2"/>
</dbReference>
<accession>A0A9X1M2P0</accession>
<evidence type="ECO:0000256" key="8">
    <source>
        <dbReference type="RuleBase" id="RU363032"/>
    </source>
</evidence>
<dbReference type="CDD" id="cd06261">
    <property type="entry name" value="TM_PBP2"/>
    <property type="match status" value="2"/>
</dbReference>
<feature type="transmembrane region" description="Helical" evidence="8">
    <location>
        <begin position="483"/>
        <end position="504"/>
    </location>
</feature>